<dbReference type="InterPro" id="IPR055344">
    <property type="entry name" value="SecD_SecF_C_bact"/>
</dbReference>
<dbReference type="Gene3D" id="3.30.70.3400">
    <property type="match status" value="1"/>
</dbReference>
<evidence type="ECO:0000256" key="9">
    <source>
        <dbReference type="HAMAP-Rule" id="MF_01463"/>
    </source>
</evidence>
<dbReference type="Pfam" id="PF02355">
    <property type="entry name" value="SecD_SecF_C"/>
    <property type="match status" value="1"/>
</dbReference>
<comment type="similarity">
    <text evidence="9">Belongs to the SecD/SecF family. SecD subfamily.</text>
</comment>
<dbReference type="GO" id="GO:0043952">
    <property type="term" value="P:protein transport by the Sec complex"/>
    <property type="evidence" value="ECO:0007669"/>
    <property type="project" value="UniProtKB-UniRule"/>
</dbReference>
<dbReference type="Gene3D" id="1.20.1640.10">
    <property type="entry name" value="Multidrug efflux transporter AcrB transmembrane domain"/>
    <property type="match status" value="1"/>
</dbReference>
<dbReference type="GO" id="GO:0015450">
    <property type="term" value="F:protein-transporting ATPase activity"/>
    <property type="evidence" value="ECO:0007669"/>
    <property type="project" value="InterPro"/>
</dbReference>
<dbReference type="PANTHER" id="PTHR30081">
    <property type="entry name" value="PROTEIN-EXPORT MEMBRANE PROTEIN SEC"/>
    <property type="match status" value="1"/>
</dbReference>
<dbReference type="InterPro" id="IPR054384">
    <property type="entry name" value="SecDF_P1_head"/>
</dbReference>
<dbReference type="RefSeq" id="WP_256618989.1">
    <property type="nucleotide sequence ID" value="NZ_JANIBC010000003.1"/>
</dbReference>
<dbReference type="AlphaFoldDB" id="A0A9X2L8W6"/>
<evidence type="ECO:0000259" key="11">
    <source>
        <dbReference type="Pfam" id="PF21760"/>
    </source>
</evidence>
<keyword evidence="3 9" id="KW-1003">Cell membrane</keyword>
<dbReference type="InterPro" id="IPR048631">
    <property type="entry name" value="SecD_1st"/>
</dbReference>
<keyword evidence="4 9" id="KW-0812">Transmembrane</keyword>
<keyword evidence="8 9" id="KW-0472">Membrane</keyword>
<dbReference type="NCBIfam" id="TIGR01129">
    <property type="entry name" value="secD"/>
    <property type="match status" value="1"/>
</dbReference>
<comment type="subunit">
    <text evidence="9">Forms a complex with SecF. Part of the essential Sec protein translocation apparatus which comprises SecA, SecYEG and auxiliary proteins SecDF-YajC and YidC.</text>
</comment>
<evidence type="ECO:0000256" key="7">
    <source>
        <dbReference type="ARBA" id="ARBA00023010"/>
    </source>
</evidence>
<dbReference type="InterPro" id="IPR005791">
    <property type="entry name" value="SecD"/>
</dbReference>
<keyword evidence="2 9" id="KW-0813">Transport</keyword>
<feature type="domain" description="Protein export membrane protein SecD/SecF C-terminal" evidence="10">
    <location>
        <begin position="351"/>
        <end position="512"/>
    </location>
</feature>
<comment type="function">
    <text evidence="9">Part of the Sec protein translocase complex. Interacts with the SecYEG preprotein conducting channel. SecDF uses the proton motive force (PMF) to complete protein translocation after the ATP-dependent function of SecA.</text>
</comment>
<organism evidence="13 14">
    <name type="scientific">Parvularcula maris</name>
    <dbReference type="NCBI Taxonomy" id="2965077"/>
    <lineage>
        <taxon>Bacteria</taxon>
        <taxon>Pseudomonadati</taxon>
        <taxon>Pseudomonadota</taxon>
        <taxon>Alphaproteobacteria</taxon>
        <taxon>Parvularculales</taxon>
        <taxon>Parvularculaceae</taxon>
        <taxon>Parvularcula</taxon>
    </lineage>
</organism>
<dbReference type="GO" id="GO:0065002">
    <property type="term" value="P:intracellular protein transmembrane transport"/>
    <property type="evidence" value="ECO:0007669"/>
    <property type="project" value="UniProtKB-UniRule"/>
</dbReference>
<evidence type="ECO:0000256" key="2">
    <source>
        <dbReference type="ARBA" id="ARBA00022448"/>
    </source>
</evidence>
<evidence type="ECO:0000256" key="4">
    <source>
        <dbReference type="ARBA" id="ARBA00022692"/>
    </source>
</evidence>
<protein>
    <recommendedName>
        <fullName evidence="9">Protein translocase subunit SecD</fullName>
    </recommendedName>
</protein>
<comment type="caution">
    <text evidence="9">Lacks conserved residue(s) required for the propagation of feature annotation.</text>
</comment>
<dbReference type="InterPro" id="IPR022813">
    <property type="entry name" value="SecD/SecF_arch_bac"/>
</dbReference>
<feature type="transmembrane region" description="Helical" evidence="9">
    <location>
        <begin position="370"/>
        <end position="388"/>
    </location>
</feature>
<comment type="caution">
    <text evidence="13">The sequence shown here is derived from an EMBL/GenBank/DDBJ whole genome shotgun (WGS) entry which is preliminary data.</text>
</comment>
<evidence type="ECO:0000256" key="1">
    <source>
        <dbReference type="ARBA" id="ARBA00004651"/>
    </source>
</evidence>
<feature type="domain" description="Protein translocase subunit SecDF P1" evidence="11">
    <location>
        <begin position="162"/>
        <end position="219"/>
    </location>
</feature>
<proteinExistence type="inferred from homology"/>
<feature type="domain" description="SecDF P1 head subdomain" evidence="12">
    <location>
        <begin position="242"/>
        <end position="349"/>
    </location>
</feature>
<evidence type="ECO:0000313" key="13">
    <source>
        <dbReference type="EMBL" id="MCQ8185128.1"/>
    </source>
</evidence>
<dbReference type="Pfam" id="PF21760">
    <property type="entry name" value="SecD_1st"/>
    <property type="match status" value="1"/>
</dbReference>
<dbReference type="FunFam" id="1.20.1640.10:FF:000004">
    <property type="entry name" value="Protein translocase subunit SecD"/>
    <property type="match status" value="1"/>
</dbReference>
<dbReference type="Proteomes" id="UP001142610">
    <property type="component" value="Unassembled WGS sequence"/>
</dbReference>
<evidence type="ECO:0000256" key="6">
    <source>
        <dbReference type="ARBA" id="ARBA00022989"/>
    </source>
</evidence>
<gene>
    <name evidence="9 13" type="primary">secD</name>
    <name evidence="13" type="ORF">NOG11_06955</name>
</gene>
<evidence type="ECO:0000256" key="8">
    <source>
        <dbReference type="ARBA" id="ARBA00023136"/>
    </source>
</evidence>
<reference evidence="13" key="1">
    <citation type="submission" date="2022-07" db="EMBL/GenBank/DDBJ databases">
        <title>Parvularcula maris sp. nov., an algicidal bacterium isolated from seawater.</title>
        <authorList>
            <person name="Li F."/>
        </authorList>
    </citation>
    <scope>NUCLEOTIDE SEQUENCE</scope>
    <source>
        <strain evidence="13">BGMRC 0090</strain>
    </source>
</reference>
<sequence>MLRFNRWQTIGLIVLMVLAAYVTIPNFLERNAEGELAVPGFPDTGLTLGLDLQGGSYLLLEVGTESVIDSRTNNLRGEITREFRRQPRIRFSQVQRDGDEISLRVVEGQDFEEAERRLRRLSRPLPNGAGRDTAVRADAENRRLYYSLTEEAKAFYAADAVTASIEAVRRRIDALGTTEPIIQRQGDDRLVVQVPGDGDSERLKSVIGRTGQLNFHLIDESVTPTDISSGRVPPRRLVLVDPDSGIPFALYATPDITGDMISEASSSPNSDGGGFQVNITMDAQGQRRWADVTRDNVGRLFAIVLDEQIISAPRIQSPILSARSRITGSFGPAEAQELAVLIKSGALPAPLEVIEQRTVGAGLGADSVRAGTQALLIGFGLVIVYIAFTYGRFGLYADIALFANVLLIAGALSLLGATLTLPGIAGIVLTIGMAVDANVLIFERIREELQGGKLPVMAVESGYKNAWSAILDANLTTLIAAAIMFQLGSGPVRGFAVTLGIGVITSVFTAFVITRVFAGGYVLKRRPKTLSI</sequence>
<keyword evidence="5 9" id="KW-0653">Protein transport</keyword>
<feature type="transmembrane region" description="Helical" evidence="9">
    <location>
        <begin position="466"/>
        <end position="488"/>
    </location>
</feature>
<dbReference type="EMBL" id="JANIBC010000003">
    <property type="protein sequence ID" value="MCQ8185128.1"/>
    <property type="molecule type" value="Genomic_DNA"/>
</dbReference>
<dbReference type="PANTHER" id="PTHR30081:SF1">
    <property type="entry name" value="PROTEIN TRANSLOCASE SUBUNIT SECD"/>
    <property type="match status" value="1"/>
</dbReference>
<dbReference type="Pfam" id="PF07549">
    <property type="entry name" value="Sec_GG"/>
    <property type="match status" value="1"/>
</dbReference>
<keyword evidence="7 9" id="KW-0811">Translocation</keyword>
<dbReference type="Pfam" id="PF22599">
    <property type="entry name" value="SecDF_P1_head"/>
    <property type="match status" value="1"/>
</dbReference>
<evidence type="ECO:0000256" key="3">
    <source>
        <dbReference type="ARBA" id="ARBA00022475"/>
    </source>
</evidence>
<evidence type="ECO:0000313" key="14">
    <source>
        <dbReference type="Proteomes" id="UP001142610"/>
    </source>
</evidence>
<dbReference type="GO" id="GO:0005886">
    <property type="term" value="C:plasma membrane"/>
    <property type="evidence" value="ECO:0007669"/>
    <property type="project" value="UniProtKB-SubCell"/>
</dbReference>
<dbReference type="NCBIfam" id="TIGR00916">
    <property type="entry name" value="2A0604s01"/>
    <property type="match status" value="1"/>
</dbReference>
<feature type="transmembrane region" description="Helical" evidence="9">
    <location>
        <begin position="494"/>
        <end position="518"/>
    </location>
</feature>
<evidence type="ECO:0000259" key="10">
    <source>
        <dbReference type="Pfam" id="PF02355"/>
    </source>
</evidence>
<evidence type="ECO:0000256" key="5">
    <source>
        <dbReference type="ARBA" id="ARBA00022927"/>
    </source>
</evidence>
<dbReference type="InterPro" id="IPR048634">
    <property type="entry name" value="SecD_SecF_C"/>
</dbReference>
<dbReference type="HAMAP" id="MF_01463_B">
    <property type="entry name" value="SecD_B"/>
    <property type="match status" value="1"/>
</dbReference>
<dbReference type="SUPFAM" id="SSF82866">
    <property type="entry name" value="Multidrug efflux transporter AcrB transmembrane domain"/>
    <property type="match status" value="1"/>
</dbReference>
<feature type="transmembrane region" description="Helical" evidence="9">
    <location>
        <begin position="423"/>
        <end position="445"/>
    </location>
</feature>
<keyword evidence="14" id="KW-1185">Reference proteome</keyword>
<dbReference type="GO" id="GO:0006605">
    <property type="term" value="P:protein targeting"/>
    <property type="evidence" value="ECO:0007669"/>
    <property type="project" value="UniProtKB-UniRule"/>
</dbReference>
<accession>A0A9X2L8W6</accession>
<dbReference type="Gene3D" id="3.30.1360.200">
    <property type="match status" value="1"/>
</dbReference>
<name>A0A9X2L8W6_9PROT</name>
<keyword evidence="6 9" id="KW-1133">Transmembrane helix</keyword>
<dbReference type="InterPro" id="IPR022646">
    <property type="entry name" value="SecD/SecF_CS"/>
</dbReference>
<evidence type="ECO:0000259" key="12">
    <source>
        <dbReference type="Pfam" id="PF22599"/>
    </source>
</evidence>
<comment type="subcellular location">
    <subcellularLocation>
        <location evidence="1 9">Cell membrane</location>
        <topology evidence="1 9">Multi-pass membrane protein</topology>
    </subcellularLocation>
</comment>
<feature type="transmembrane region" description="Helical" evidence="9">
    <location>
        <begin position="395"/>
        <end position="417"/>
    </location>
</feature>